<dbReference type="SUPFAM" id="SSF141868">
    <property type="entry name" value="EAL domain-like"/>
    <property type="match status" value="1"/>
</dbReference>
<dbReference type="GO" id="GO:0071111">
    <property type="term" value="F:cyclic-guanylate-specific phosphodiesterase activity"/>
    <property type="evidence" value="ECO:0007669"/>
    <property type="project" value="InterPro"/>
</dbReference>
<dbReference type="Pfam" id="PF00563">
    <property type="entry name" value="EAL"/>
    <property type="match status" value="1"/>
</dbReference>
<proteinExistence type="predicted"/>
<dbReference type="PROSITE" id="PS50883">
    <property type="entry name" value="EAL"/>
    <property type="match status" value="1"/>
</dbReference>
<organism evidence="2 3">
    <name type="scientific">Rhizobium rosettiformans W3</name>
    <dbReference type="NCBI Taxonomy" id="538378"/>
    <lineage>
        <taxon>Bacteria</taxon>
        <taxon>Pseudomonadati</taxon>
        <taxon>Pseudomonadota</taxon>
        <taxon>Alphaproteobacteria</taxon>
        <taxon>Hyphomicrobiales</taxon>
        <taxon>Rhizobiaceae</taxon>
        <taxon>Rhizobium/Agrobacterium group</taxon>
        <taxon>Rhizobium</taxon>
    </lineage>
</organism>
<comment type="caution">
    <text evidence="2">The sequence shown here is derived from an EMBL/GenBank/DDBJ whole genome shotgun (WGS) entry which is preliminary data.</text>
</comment>
<reference evidence="2 3" key="1">
    <citation type="submission" date="2019-04" db="EMBL/GenBank/DDBJ databases">
        <title>genome sequence of strain W3.</title>
        <authorList>
            <person name="Gao J."/>
            <person name="Sun J."/>
        </authorList>
    </citation>
    <scope>NUCLEOTIDE SEQUENCE [LARGE SCALE GENOMIC DNA]</scope>
    <source>
        <strain evidence="2 3">W3</strain>
    </source>
</reference>
<dbReference type="Proteomes" id="UP000307378">
    <property type="component" value="Unassembled WGS sequence"/>
</dbReference>
<dbReference type="AlphaFoldDB" id="A0A4S8QAJ5"/>
<dbReference type="CDD" id="cd01948">
    <property type="entry name" value="EAL"/>
    <property type="match status" value="1"/>
</dbReference>
<accession>A0A4S8QAJ5</accession>
<dbReference type="InterPro" id="IPR001633">
    <property type="entry name" value="EAL_dom"/>
</dbReference>
<sequence length="272" mass="30176">MGLSVDSSLDHIVLINNAKRALERGRFELTYQPIYSVDHREVDSVETLLRWRLSPGRLAVAQDFRSVFRDPMLSLSIRDFVLSTTLRQAARWRAEGHDLGRISINATPFDLCAGDFALRLTDMVQDFGLTPEMFEIEVAEPAFYGPLSKAVGLALEALHYCGFSLAMDNFGATHAGLSALRNHRFRRLKIDHALMRSALTNPVDKAIVRHVIALGHDLGMIVTAAGVESEDQMETAVQLGFDSVQGFFVCVPKEAELVPRVCHVLNLQGRSG</sequence>
<dbReference type="Gene3D" id="3.20.20.450">
    <property type="entry name" value="EAL domain"/>
    <property type="match status" value="1"/>
</dbReference>
<dbReference type="SMART" id="SM00052">
    <property type="entry name" value="EAL"/>
    <property type="match status" value="1"/>
</dbReference>
<name>A0A4S8QAJ5_9HYPH</name>
<gene>
    <name evidence="2" type="ORF">FAA86_04170</name>
</gene>
<dbReference type="PANTHER" id="PTHR33121">
    <property type="entry name" value="CYCLIC DI-GMP PHOSPHODIESTERASE PDEF"/>
    <property type="match status" value="1"/>
</dbReference>
<evidence type="ECO:0000313" key="2">
    <source>
        <dbReference type="EMBL" id="THV38009.1"/>
    </source>
</evidence>
<feature type="domain" description="EAL" evidence="1">
    <location>
        <begin position="11"/>
        <end position="266"/>
    </location>
</feature>
<evidence type="ECO:0000313" key="3">
    <source>
        <dbReference type="Proteomes" id="UP000307378"/>
    </source>
</evidence>
<evidence type="ECO:0000259" key="1">
    <source>
        <dbReference type="PROSITE" id="PS50883"/>
    </source>
</evidence>
<dbReference type="InterPro" id="IPR035919">
    <property type="entry name" value="EAL_sf"/>
</dbReference>
<dbReference type="InterPro" id="IPR050706">
    <property type="entry name" value="Cyclic-di-GMP_PDE-like"/>
</dbReference>
<dbReference type="PANTHER" id="PTHR33121:SF70">
    <property type="entry name" value="SIGNALING PROTEIN YKOW"/>
    <property type="match status" value="1"/>
</dbReference>
<dbReference type="EMBL" id="STGU01000002">
    <property type="protein sequence ID" value="THV38009.1"/>
    <property type="molecule type" value="Genomic_DNA"/>
</dbReference>
<protein>
    <submittedName>
        <fullName evidence="2">EAL domain-containing protein</fullName>
    </submittedName>
</protein>